<dbReference type="EMBL" id="QHCT01000001">
    <property type="protein sequence ID" value="RHX92374.1"/>
    <property type="molecule type" value="Genomic_DNA"/>
</dbReference>
<organism evidence="1 2">
    <name type="scientific">Leptospira stimsonii</name>
    <dbReference type="NCBI Taxonomy" id="2202203"/>
    <lineage>
        <taxon>Bacteria</taxon>
        <taxon>Pseudomonadati</taxon>
        <taxon>Spirochaetota</taxon>
        <taxon>Spirochaetia</taxon>
        <taxon>Leptospirales</taxon>
        <taxon>Leptospiraceae</taxon>
        <taxon>Leptospira</taxon>
    </lineage>
</organism>
<evidence type="ECO:0008006" key="3">
    <source>
        <dbReference type="Google" id="ProtNLM"/>
    </source>
</evidence>
<name>A0A396ZEN4_9LEPT</name>
<proteinExistence type="predicted"/>
<reference evidence="2" key="1">
    <citation type="submission" date="2018-05" db="EMBL/GenBank/DDBJ databases">
        <title>Leptospira yasudae sp. nov. and Leptospira stimsonii sp. nov., two pathogenic species of the genus Leptospira isolated from environmental sources.</title>
        <authorList>
            <person name="Casanovas-Massana A."/>
            <person name="Hamond C."/>
            <person name="Santos L.A."/>
            <person name="Hacker K.P."/>
            <person name="Balassiano I."/>
            <person name="Medeiros M.A."/>
            <person name="Reis M.G."/>
            <person name="Ko A.I."/>
            <person name="Wunder E.A."/>
        </authorList>
    </citation>
    <scope>NUCLEOTIDE SEQUENCE [LARGE SCALE GENOMIC DNA]</scope>
    <source>
        <strain evidence="2">Yale</strain>
    </source>
</reference>
<evidence type="ECO:0000313" key="2">
    <source>
        <dbReference type="Proteomes" id="UP000265798"/>
    </source>
</evidence>
<gene>
    <name evidence="1" type="ORF">DLM75_04045</name>
</gene>
<sequence length="213" mass="25195">MYEIAWGINMRFSFLFVIFLLFEIKAVFAHVYLEARFSSADRQNVYLVQGKNTYRLTNFEPWETIEKIDLSDDKNLAYVWHRPATSASRKLTTYDLKHRREIATIVPGFGGQFRWLPNNMIMHDWGCGTNCYNIKFYDPALKVTELPKVSISDTFGGYLISPNRKLLVIWSMANDEYSIIDLIRLREVRQVRDRNHKFKNIEFTKKNTISILY</sequence>
<dbReference type="Proteomes" id="UP000265798">
    <property type="component" value="Unassembled WGS sequence"/>
</dbReference>
<protein>
    <recommendedName>
        <fullName evidence="3">WD40 repeat domain-containing protein</fullName>
    </recommendedName>
</protein>
<comment type="caution">
    <text evidence="1">The sequence shown here is derived from an EMBL/GenBank/DDBJ whole genome shotgun (WGS) entry which is preliminary data.</text>
</comment>
<dbReference type="AlphaFoldDB" id="A0A396ZEN4"/>
<evidence type="ECO:0000313" key="1">
    <source>
        <dbReference type="EMBL" id="RHX92374.1"/>
    </source>
</evidence>
<accession>A0A396ZEN4</accession>